<keyword evidence="1" id="KW-0732">Signal</keyword>
<sequence>MKFGRCLATLALLAVSAVADNVDLPVATQGTEQWAGVVAKAMTVGGRSQSESMQALKSFQSSVKDKMGQTAVSLQKLGHGDISGFLSQAMTNAVSINAPTFFSTNTNLFQDTIAAIQFGFTGLSVAPCAIPIVPTGVGIFPQGINIQPEGFNIAPTGVNIQPQGASISPTLIVIGPYDTTVAGQGLNIAPALIAISPVKTVVNPVGPLAITDTLVSVTVPALP</sequence>
<gene>
    <name evidence="2" type="primary">g3619</name>
    <name evidence="2" type="ORF">VP750_LOCUS3090</name>
</gene>
<accession>A0ABP1FN93</accession>
<evidence type="ECO:0000256" key="1">
    <source>
        <dbReference type="SAM" id="SignalP"/>
    </source>
</evidence>
<proteinExistence type="predicted"/>
<evidence type="ECO:0000313" key="3">
    <source>
        <dbReference type="Proteomes" id="UP001497392"/>
    </source>
</evidence>
<protein>
    <submittedName>
        <fullName evidence="2">G3619 protein</fullName>
    </submittedName>
</protein>
<organism evidence="2 3">
    <name type="scientific">Coccomyxa viridis</name>
    <dbReference type="NCBI Taxonomy" id="1274662"/>
    <lineage>
        <taxon>Eukaryota</taxon>
        <taxon>Viridiplantae</taxon>
        <taxon>Chlorophyta</taxon>
        <taxon>core chlorophytes</taxon>
        <taxon>Trebouxiophyceae</taxon>
        <taxon>Trebouxiophyceae incertae sedis</taxon>
        <taxon>Coccomyxaceae</taxon>
        <taxon>Coccomyxa</taxon>
    </lineage>
</organism>
<dbReference type="EMBL" id="CAXHTA020000005">
    <property type="protein sequence ID" value="CAL5221431.1"/>
    <property type="molecule type" value="Genomic_DNA"/>
</dbReference>
<feature type="signal peptide" evidence="1">
    <location>
        <begin position="1"/>
        <end position="19"/>
    </location>
</feature>
<comment type="caution">
    <text evidence="2">The sequence shown here is derived from an EMBL/GenBank/DDBJ whole genome shotgun (WGS) entry which is preliminary data.</text>
</comment>
<name>A0ABP1FN93_9CHLO</name>
<feature type="chain" id="PRO_5045944546" evidence="1">
    <location>
        <begin position="20"/>
        <end position="223"/>
    </location>
</feature>
<evidence type="ECO:0000313" key="2">
    <source>
        <dbReference type="EMBL" id="CAL5221431.1"/>
    </source>
</evidence>
<reference evidence="2 3" key="1">
    <citation type="submission" date="2024-06" db="EMBL/GenBank/DDBJ databases">
        <authorList>
            <person name="Kraege A."/>
            <person name="Thomma B."/>
        </authorList>
    </citation>
    <scope>NUCLEOTIDE SEQUENCE [LARGE SCALE GENOMIC DNA]</scope>
</reference>
<keyword evidence="3" id="KW-1185">Reference proteome</keyword>
<dbReference type="Proteomes" id="UP001497392">
    <property type="component" value="Unassembled WGS sequence"/>
</dbReference>